<feature type="region of interest" description="Disordered" evidence="1">
    <location>
        <begin position="1"/>
        <end position="27"/>
    </location>
</feature>
<comment type="caution">
    <text evidence="2">The sequence shown here is derived from an EMBL/GenBank/DDBJ whole genome shotgun (WGS) entry which is preliminary data.</text>
</comment>
<feature type="compositionally biased region" description="Polar residues" evidence="1">
    <location>
        <begin position="17"/>
        <end position="27"/>
    </location>
</feature>
<dbReference type="Proteomes" id="UP000192596">
    <property type="component" value="Unassembled WGS sequence"/>
</dbReference>
<evidence type="ECO:0000313" key="2">
    <source>
        <dbReference type="EMBL" id="OQN98338.1"/>
    </source>
</evidence>
<name>A0A1V8SGQ6_9PEZI</name>
<accession>A0A1V8SGQ6</accession>
<reference evidence="3" key="1">
    <citation type="submission" date="2017-03" db="EMBL/GenBank/DDBJ databases">
        <title>Genomes of endolithic fungi from Antarctica.</title>
        <authorList>
            <person name="Coleine C."/>
            <person name="Masonjones S."/>
            <person name="Stajich J.E."/>
        </authorList>
    </citation>
    <scope>NUCLEOTIDE SEQUENCE [LARGE SCALE GENOMIC DNA]</scope>
    <source>
        <strain evidence="3">CCFEE 5527</strain>
    </source>
</reference>
<protein>
    <submittedName>
        <fullName evidence="2">Uncharacterized protein</fullName>
    </submittedName>
</protein>
<gene>
    <name evidence="2" type="ORF">B0A48_15605</name>
</gene>
<sequence>YTRPPDPSTTGAEALETVNTNHSSPSSYNTRAVSTFFAPWAADEGFGSMFDGGIPDYGDWAAVAGNLETLPEVGEWQMGNS</sequence>
<dbReference type="AlphaFoldDB" id="A0A1V8SGQ6"/>
<dbReference type="EMBL" id="NAJO01000046">
    <property type="protein sequence ID" value="OQN98338.1"/>
    <property type="molecule type" value="Genomic_DNA"/>
</dbReference>
<dbReference type="InParanoid" id="A0A1V8SGQ6"/>
<evidence type="ECO:0000313" key="3">
    <source>
        <dbReference type="Proteomes" id="UP000192596"/>
    </source>
</evidence>
<keyword evidence="3" id="KW-1185">Reference proteome</keyword>
<feature type="non-terminal residue" evidence="2">
    <location>
        <position position="1"/>
    </location>
</feature>
<proteinExistence type="predicted"/>
<organism evidence="2 3">
    <name type="scientific">Cryoendolithus antarcticus</name>
    <dbReference type="NCBI Taxonomy" id="1507870"/>
    <lineage>
        <taxon>Eukaryota</taxon>
        <taxon>Fungi</taxon>
        <taxon>Dikarya</taxon>
        <taxon>Ascomycota</taxon>
        <taxon>Pezizomycotina</taxon>
        <taxon>Dothideomycetes</taxon>
        <taxon>Dothideomycetidae</taxon>
        <taxon>Cladosporiales</taxon>
        <taxon>Cladosporiaceae</taxon>
        <taxon>Cryoendolithus</taxon>
    </lineage>
</organism>
<evidence type="ECO:0000256" key="1">
    <source>
        <dbReference type="SAM" id="MobiDB-lite"/>
    </source>
</evidence>